<dbReference type="HAMAP" id="MF_00392">
    <property type="entry name" value="LpxB"/>
    <property type="match status" value="1"/>
</dbReference>
<evidence type="ECO:0000256" key="8">
    <source>
        <dbReference type="ARBA" id="ARBA00022679"/>
    </source>
</evidence>
<evidence type="ECO:0000256" key="6">
    <source>
        <dbReference type="ARBA" id="ARBA00022556"/>
    </source>
</evidence>
<evidence type="ECO:0000313" key="14">
    <source>
        <dbReference type="Proteomes" id="UP000054735"/>
    </source>
</evidence>
<keyword evidence="14" id="KW-1185">Reference proteome</keyword>
<dbReference type="PANTHER" id="PTHR30372:SF4">
    <property type="entry name" value="LIPID-A-DISACCHARIDE SYNTHASE, MITOCHONDRIAL-RELATED"/>
    <property type="match status" value="1"/>
</dbReference>
<accession>A0A378IAK4</accession>
<dbReference type="EC" id="2.4.1.182" evidence="3 11"/>
<organism evidence="13 15">
    <name type="scientific">Legionella birminghamensis</name>
    <dbReference type="NCBI Taxonomy" id="28083"/>
    <lineage>
        <taxon>Bacteria</taxon>
        <taxon>Pseudomonadati</taxon>
        <taxon>Pseudomonadota</taxon>
        <taxon>Gammaproteobacteria</taxon>
        <taxon>Legionellales</taxon>
        <taxon>Legionellaceae</taxon>
        <taxon>Legionella</taxon>
    </lineage>
</organism>
<dbReference type="GO" id="GO:0008915">
    <property type="term" value="F:lipid-A-disaccharide synthase activity"/>
    <property type="evidence" value="ECO:0007669"/>
    <property type="project" value="UniProtKB-UniRule"/>
</dbReference>
<keyword evidence="9 11" id="KW-0443">Lipid metabolism</keyword>
<keyword evidence="7 11" id="KW-0328">Glycosyltransferase</keyword>
<keyword evidence="5 11" id="KW-0444">Lipid biosynthesis</keyword>
<evidence type="ECO:0000256" key="11">
    <source>
        <dbReference type="HAMAP-Rule" id="MF_00392"/>
    </source>
</evidence>
<evidence type="ECO:0000256" key="10">
    <source>
        <dbReference type="ARBA" id="ARBA00048975"/>
    </source>
</evidence>
<dbReference type="STRING" id="28083.Lbir_2067"/>
<proteinExistence type="inferred from homology"/>
<dbReference type="OrthoDB" id="9801642at2"/>
<evidence type="ECO:0000256" key="9">
    <source>
        <dbReference type="ARBA" id="ARBA00023098"/>
    </source>
</evidence>
<reference evidence="13 15" key="2">
    <citation type="submission" date="2018-06" db="EMBL/GenBank/DDBJ databases">
        <authorList>
            <consortium name="Pathogen Informatics"/>
            <person name="Doyle S."/>
        </authorList>
    </citation>
    <scope>NUCLEOTIDE SEQUENCE [LARGE SCALE GENOMIC DNA]</scope>
    <source>
        <strain evidence="13 15">NCTC12437</strain>
    </source>
</reference>
<dbReference type="Proteomes" id="UP000054735">
    <property type="component" value="Unassembled WGS sequence"/>
</dbReference>
<evidence type="ECO:0000313" key="15">
    <source>
        <dbReference type="Proteomes" id="UP000255066"/>
    </source>
</evidence>
<keyword evidence="8 11" id="KW-0808">Transferase</keyword>
<dbReference type="EMBL" id="UGNW01000001">
    <property type="protein sequence ID" value="STX31591.1"/>
    <property type="molecule type" value="Genomic_DNA"/>
</dbReference>
<dbReference type="RefSeq" id="WP_058524080.1">
    <property type="nucleotide sequence ID" value="NZ_CAAAHV010000018.1"/>
</dbReference>
<evidence type="ECO:0000313" key="12">
    <source>
        <dbReference type="EMBL" id="KTC69328.1"/>
    </source>
</evidence>
<dbReference type="EMBL" id="LNXT01000040">
    <property type="protein sequence ID" value="KTC69328.1"/>
    <property type="molecule type" value="Genomic_DNA"/>
</dbReference>
<evidence type="ECO:0000256" key="7">
    <source>
        <dbReference type="ARBA" id="ARBA00022676"/>
    </source>
</evidence>
<keyword evidence="6 11" id="KW-0441">Lipid A biosynthesis</keyword>
<dbReference type="PANTHER" id="PTHR30372">
    <property type="entry name" value="LIPID-A-DISACCHARIDE SYNTHASE"/>
    <property type="match status" value="1"/>
</dbReference>
<reference evidence="12 14" key="1">
    <citation type="submission" date="2015-11" db="EMBL/GenBank/DDBJ databases">
        <title>Genomic analysis of 38 Legionella species identifies large and diverse effector repertoires.</title>
        <authorList>
            <person name="Burstein D."/>
            <person name="Amaro F."/>
            <person name="Zusman T."/>
            <person name="Lifshitz Z."/>
            <person name="Cohen O."/>
            <person name="Gilbert J.A."/>
            <person name="Pupko T."/>
            <person name="Shuman H.A."/>
            <person name="Segal G."/>
        </authorList>
    </citation>
    <scope>NUCLEOTIDE SEQUENCE [LARGE SCALE GENOMIC DNA]</scope>
    <source>
        <strain evidence="12 14">CDC#1407-AL-14</strain>
    </source>
</reference>
<dbReference type="GO" id="GO:0005543">
    <property type="term" value="F:phospholipid binding"/>
    <property type="evidence" value="ECO:0007669"/>
    <property type="project" value="TreeGrafter"/>
</dbReference>
<evidence type="ECO:0000256" key="3">
    <source>
        <dbReference type="ARBA" id="ARBA00012687"/>
    </source>
</evidence>
<dbReference type="AlphaFoldDB" id="A0A378IAK4"/>
<dbReference type="Pfam" id="PF02684">
    <property type="entry name" value="LpxB"/>
    <property type="match status" value="1"/>
</dbReference>
<dbReference type="UniPathway" id="UPA00973"/>
<comment type="similarity">
    <text evidence="2 11">Belongs to the LpxB family.</text>
</comment>
<dbReference type="NCBIfam" id="TIGR00215">
    <property type="entry name" value="lpxB"/>
    <property type="match status" value="1"/>
</dbReference>
<comment type="catalytic activity">
    <reaction evidence="10 11">
        <text>a lipid X + a UDP-2-N,3-O-bis[(3R)-3-hydroxyacyl]-alpha-D-glucosamine = a lipid A disaccharide + UDP + H(+)</text>
        <dbReference type="Rhea" id="RHEA:67828"/>
        <dbReference type="ChEBI" id="CHEBI:15378"/>
        <dbReference type="ChEBI" id="CHEBI:58223"/>
        <dbReference type="ChEBI" id="CHEBI:137748"/>
        <dbReference type="ChEBI" id="CHEBI:176338"/>
        <dbReference type="ChEBI" id="CHEBI:176343"/>
        <dbReference type="EC" id="2.4.1.182"/>
    </reaction>
</comment>
<evidence type="ECO:0000256" key="1">
    <source>
        <dbReference type="ARBA" id="ARBA00002056"/>
    </source>
</evidence>
<comment type="pathway">
    <text evidence="11">Bacterial outer membrane biogenesis; LPS lipid A biosynthesis.</text>
</comment>
<evidence type="ECO:0000256" key="2">
    <source>
        <dbReference type="ARBA" id="ARBA00007868"/>
    </source>
</evidence>
<name>A0A378IAK4_9GAMM</name>
<gene>
    <name evidence="11 13" type="primary">lpxB</name>
    <name evidence="12" type="ORF">Lbir_2067</name>
    <name evidence="13" type="ORF">NCTC12437_01365</name>
</gene>
<dbReference type="GO" id="GO:0016020">
    <property type="term" value="C:membrane"/>
    <property type="evidence" value="ECO:0007669"/>
    <property type="project" value="GOC"/>
</dbReference>
<protein>
    <recommendedName>
        <fullName evidence="4 11">Lipid-A-disaccharide synthase</fullName>
        <ecNumber evidence="3 11">2.4.1.182</ecNumber>
    </recommendedName>
</protein>
<dbReference type="InterPro" id="IPR003835">
    <property type="entry name" value="Glyco_trans_19"/>
</dbReference>
<dbReference type="Proteomes" id="UP000255066">
    <property type="component" value="Unassembled WGS sequence"/>
</dbReference>
<sequence length="381" mass="42682">MPTFKKIAIIAGEESGDAHAAELVRHLLKHDGSLQFSGIGGRHMQEAGVHLVSDLARYAVTGLTEVIKHLRVIRKAFKTIQAHLEDTKPDLLILVDYPGFNLRLAKFAKNKLNIRIIYYISPQIWAWKPQRINTIKSCVDKMAVILPFEKAVYQQAKVPVSFVGHPLVKKIPQFDDLASVRKTLGLPLDRKLVALLPGSRQNEIHHHMPVFVKTILQLNATRNDLHFVIPIAKTLKPELLRHYVKTEIPNISFLQGNSLEAAASSDCTIVASGTASLETALLEKPMCIVYKGNLLSYIVAMKVIRVKYFGLCNLLSNKMVAPELLQYDFNAFELGKMIENLLGDQAFVRRMLKQLNEMKTSLSGEAADESIESLVCKELDL</sequence>
<dbReference type="SUPFAM" id="SSF53756">
    <property type="entry name" value="UDP-Glycosyltransferase/glycogen phosphorylase"/>
    <property type="match status" value="1"/>
</dbReference>
<dbReference type="GO" id="GO:0009245">
    <property type="term" value="P:lipid A biosynthetic process"/>
    <property type="evidence" value="ECO:0007669"/>
    <property type="project" value="UniProtKB-UniRule"/>
</dbReference>
<evidence type="ECO:0000313" key="13">
    <source>
        <dbReference type="EMBL" id="STX31591.1"/>
    </source>
</evidence>
<evidence type="ECO:0000256" key="4">
    <source>
        <dbReference type="ARBA" id="ARBA00020902"/>
    </source>
</evidence>
<evidence type="ECO:0000256" key="5">
    <source>
        <dbReference type="ARBA" id="ARBA00022516"/>
    </source>
</evidence>
<comment type="function">
    <text evidence="1 11">Condensation of UDP-2,3-diacylglucosamine and 2,3-diacylglucosamine-1-phosphate to form lipid A disaccharide, a precursor of lipid A, a phosphorylated glycolipid that anchors the lipopolysaccharide to the outer membrane of the cell.</text>
</comment>